<dbReference type="RefSeq" id="WP_048579137.1">
    <property type="nucleotide sequence ID" value="NZ_LFNT01000001.1"/>
</dbReference>
<dbReference type="PANTHER" id="PTHR22847">
    <property type="entry name" value="WD40 REPEAT PROTEIN"/>
    <property type="match status" value="1"/>
</dbReference>
<feature type="repeat" description="WD" evidence="3">
    <location>
        <begin position="280"/>
        <end position="299"/>
    </location>
</feature>
<dbReference type="PROSITE" id="PS50082">
    <property type="entry name" value="WD_REPEATS_2"/>
    <property type="match status" value="4"/>
</dbReference>
<feature type="repeat" description="WD" evidence="3">
    <location>
        <begin position="719"/>
        <end position="762"/>
    </location>
</feature>
<dbReference type="SUPFAM" id="SSF50998">
    <property type="entry name" value="Quinoprotein alcohol dehydrogenase-like"/>
    <property type="match status" value="1"/>
</dbReference>
<accession>A0A0J7ZQA9</accession>
<dbReference type="PROSITE" id="PS50294">
    <property type="entry name" value="WD_REPEATS_REGION"/>
    <property type="match status" value="1"/>
</dbReference>
<dbReference type="PRINTS" id="PR00320">
    <property type="entry name" value="GPROTEINBRPT"/>
</dbReference>
<comment type="caution">
    <text evidence="4">The sequence shown here is derived from an EMBL/GenBank/DDBJ whole genome shotgun (WGS) entry which is preliminary data.</text>
</comment>
<dbReference type="Pfam" id="PF00400">
    <property type="entry name" value="WD40"/>
    <property type="match status" value="4"/>
</dbReference>
<gene>
    <name evidence="4" type="ORF">ACM01_01600</name>
</gene>
<protein>
    <submittedName>
        <fullName evidence="4">Uncharacterized protein</fullName>
    </submittedName>
</protein>
<evidence type="ECO:0000313" key="4">
    <source>
        <dbReference type="EMBL" id="KMS77343.1"/>
    </source>
</evidence>
<dbReference type="PANTHER" id="PTHR22847:SF637">
    <property type="entry name" value="WD REPEAT DOMAIN 5B"/>
    <property type="match status" value="1"/>
</dbReference>
<organism evidence="4 5">
    <name type="scientific">Streptomyces viridochromogenes</name>
    <dbReference type="NCBI Taxonomy" id="1938"/>
    <lineage>
        <taxon>Bacteria</taxon>
        <taxon>Bacillati</taxon>
        <taxon>Actinomycetota</taxon>
        <taxon>Actinomycetes</taxon>
        <taxon>Kitasatosporales</taxon>
        <taxon>Streptomycetaceae</taxon>
        <taxon>Streptomyces</taxon>
    </lineage>
</organism>
<dbReference type="OrthoDB" id="218695at2"/>
<keyword evidence="2" id="KW-0677">Repeat</keyword>
<evidence type="ECO:0000256" key="2">
    <source>
        <dbReference type="ARBA" id="ARBA00022737"/>
    </source>
</evidence>
<feature type="repeat" description="WD" evidence="3">
    <location>
        <begin position="675"/>
        <end position="718"/>
    </location>
</feature>
<dbReference type="Proteomes" id="UP000037432">
    <property type="component" value="Unassembled WGS sequence"/>
</dbReference>
<dbReference type="Gene3D" id="2.130.10.10">
    <property type="entry name" value="YVTN repeat-like/Quinoprotein amine dehydrogenase"/>
    <property type="match status" value="5"/>
</dbReference>
<name>A0A0J7ZQA9_STRVR</name>
<dbReference type="InterPro" id="IPR011047">
    <property type="entry name" value="Quinoprotein_ADH-like_sf"/>
</dbReference>
<evidence type="ECO:0000313" key="5">
    <source>
        <dbReference type="Proteomes" id="UP000037432"/>
    </source>
</evidence>
<dbReference type="CDD" id="cd00200">
    <property type="entry name" value="WD40"/>
    <property type="match status" value="1"/>
</dbReference>
<feature type="repeat" description="WD" evidence="3">
    <location>
        <begin position="413"/>
        <end position="434"/>
    </location>
</feature>
<sequence length="801" mass="83893">MTTALRPEPFADAIFRQLIASLPRTANERPAWHVAEPYLVRHAAQHAASAGLADELLQDPGFLVHADPETVTAALRQATTPDARIAAAVYRASQDVHRDLGADERRQILALDAARFQAADLSYDFARNTDWRPVWATGTEVSSALVTTFTDHTYRVRGVELSGVDAMATAVVDGRPVVVSASGDGVRVWDLATGRTTHTLSVRAAAVVTAVVDGRPVAVINGHGPVAMAVVDGRHVVITAGEFRTVQVWDLATGRATHTLTGDTGTVRVWEGDRQVAGPGTYDRTVRVWDLATNRAIHTITGHTGDVRAMATTVVDDRPVVVAGINYDGAVWVWDLATGRAVHTLTGDTSPVPNPVVATAVLDGRPVAVTGSGTNAVWVWDLATGRAVHTLTGDTSPVLVVATAVLDGRPVAVTSGRNRTIRVWDLATGRAIRTLTGLSGSVDAIATAAVDDRLVAITTGWDSVGGHDSRVRVWDLTTDAGIPTVTGHSYNVTAVLAAVVDGRPVAVTTGGDRAVRVRDLATGRTIHTLNPGGRVQAIATAMLDGRPVVITVSSDDRPFRRAIDESVRVWDLATGRATPLTGRTELAEAVATAVADGRTVSITTDGDRVVRVSDRATGRTTHPLNTLGRVAKVVATAVVDGRTVAIAPVTNALTHIRESTVRVSDLVTGRVIHTLTGHAGQVDAVAAVVVEGRPVAITGGGDSTVRVWDLVTGRVIHTLTGHAGQVDAVAAAVVEGRPIAITGSDDTTVRVWDLSSGSCLTVLTLPSAAKCAEIAADGTVVLGMGAEVIALTLEPVLRRLR</sequence>
<dbReference type="InterPro" id="IPR019775">
    <property type="entry name" value="WD40_repeat_CS"/>
</dbReference>
<evidence type="ECO:0000256" key="3">
    <source>
        <dbReference type="PROSITE-ProRule" id="PRU00221"/>
    </source>
</evidence>
<dbReference type="InterPro" id="IPR036322">
    <property type="entry name" value="WD40_repeat_dom_sf"/>
</dbReference>
<dbReference type="InterPro" id="IPR001680">
    <property type="entry name" value="WD40_rpt"/>
</dbReference>
<dbReference type="InterPro" id="IPR020472">
    <property type="entry name" value="WD40_PAC1"/>
</dbReference>
<dbReference type="SUPFAM" id="SSF50978">
    <property type="entry name" value="WD40 repeat-like"/>
    <property type="match status" value="1"/>
</dbReference>
<reference evidence="4 5" key="1">
    <citation type="submission" date="2015-06" db="EMBL/GenBank/DDBJ databases">
        <authorList>
            <person name="Ju K.-S."/>
            <person name="Doroghazi J.R."/>
            <person name="Metcalf W.W."/>
        </authorList>
    </citation>
    <scope>NUCLEOTIDE SEQUENCE [LARGE SCALE GENOMIC DNA]</scope>
    <source>
        <strain evidence="4 5">NRRL 3414</strain>
    </source>
</reference>
<dbReference type="EMBL" id="LFNT01000001">
    <property type="protein sequence ID" value="KMS77343.1"/>
    <property type="molecule type" value="Genomic_DNA"/>
</dbReference>
<evidence type="ECO:0000256" key="1">
    <source>
        <dbReference type="ARBA" id="ARBA00022574"/>
    </source>
</evidence>
<proteinExistence type="predicted"/>
<keyword evidence="1 3" id="KW-0853">WD repeat</keyword>
<dbReference type="InterPro" id="IPR015943">
    <property type="entry name" value="WD40/YVTN_repeat-like_dom_sf"/>
</dbReference>
<dbReference type="SMART" id="SM00320">
    <property type="entry name" value="WD40"/>
    <property type="match status" value="11"/>
</dbReference>
<dbReference type="PATRIC" id="fig|1938.3.peg.3355"/>
<dbReference type="AlphaFoldDB" id="A0A0J7ZQA9"/>
<dbReference type="PROSITE" id="PS00678">
    <property type="entry name" value="WD_REPEATS_1"/>
    <property type="match status" value="2"/>
</dbReference>